<dbReference type="FunFam" id="3.90.70.10:FF:000031">
    <property type="entry name" value="Cathepsin B"/>
    <property type="match status" value="1"/>
</dbReference>
<dbReference type="EMBL" id="JAUCMV010000002">
    <property type="protein sequence ID" value="KAK0420786.1"/>
    <property type="molecule type" value="Genomic_DNA"/>
</dbReference>
<dbReference type="InterPro" id="IPR013128">
    <property type="entry name" value="Peptidase_C1A"/>
</dbReference>
<evidence type="ECO:0000259" key="9">
    <source>
        <dbReference type="SMART" id="SM00645"/>
    </source>
</evidence>
<dbReference type="PANTHER" id="PTHR12411">
    <property type="entry name" value="CYSTEINE PROTEASE FAMILY C1-RELATED"/>
    <property type="match status" value="1"/>
</dbReference>
<evidence type="ECO:0000256" key="8">
    <source>
        <dbReference type="SAM" id="SignalP"/>
    </source>
</evidence>
<dbReference type="InterPro" id="IPR000169">
    <property type="entry name" value="Pept_cys_AS"/>
</dbReference>
<dbReference type="EMBL" id="JAUCMV010000002">
    <property type="protein sequence ID" value="KAK0420802.1"/>
    <property type="molecule type" value="Genomic_DNA"/>
</dbReference>
<dbReference type="CDD" id="cd02620">
    <property type="entry name" value="Peptidase_C1A_CathepsinB"/>
    <property type="match status" value="1"/>
</dbReference>
<dbReference type="PROSITE" id="PS00639">
    <property type="entry name" value="THIOL_PROTEASE_HIS"/>
    <property type="match status" value="1"/>
</dbReference>
<evidence type="ECO:0000256" key="7">
    <source>
        <dbReference type="ARBA" id="ARBA00023157"/>
    </source>
</evidence>
<dbReference type="PRINTS" id="PR00705">
    <property type="entry name" value="PAPAIN"/>
</dbReference>
<comment type="similarity">
    <text evidence="1">Belongs to the peptidase C1 family.</text>
</comment>
<gene>
    <name evidence="10" type="ORF">QR680_014887</name>
    <name evidence="11" type="ORF">QR680_014898</name>
</gene>
<evidence type="ECO:0000313" key="11">
    <source>
        <dbReference type="EMBL" id="KAK0420802.1"/>
    </source>
</evidence>
<keyword evidence="4" id="KW-0378">Hydrolase</keyword>
<protein>
    <recommendedName>
        <fullName evidence="9">Peptidase C1A papain C-terminal domain-containing protein</fullName>
    </recommendedName>
</protein>
<proteinExistence type="inferred from homology"/>
<evidence type="ECO:0000256" key="2">
    <source>
        <dbReference type="ARBA" id="ARBA00022670"/>
    </source>
</evidence>
<evidence type="ECO:0000313" key="10">
    <source>
        <dbReference type="EMBL" id="KAK0420786.1"/>
    </source>
</evidence>
<dbReference type="InterPro" id="IPR038765">
    <property type="entry name" value="Papain-like_cys_pep_sf"/>
</dbReference>
<evidence type="ECO:0000256" key="6">
    <source>
        <dbReference type="ARBA" id="ARBA00023145"/>
    </source>
</evidence>
<dbReference type="Gene3D" id="3.90.70.10">
    <property type="entry name" value="Cysteine proteinases"/>
    <property type="match status" value="1"/>
</dbReference>
<feature type="domain" description="Peptidase C1A papain C-terminal" evidence="9">
    <location>
        <begin position="106"/>
        <end position="356"/>
    </location>
</feature>
<keyword evidence="6" id="KW-0865">Zymogen</keyword>
<accession>A0AA39IAH5</accession>
<keyword evidence="7" id="KW-1015">Disulfide bond</keyword>
<evidence type="ECO:0000256" key="1">
    <source>
        <dbReference type="ARBA" id="ARBA00008455"/>
    </source>
</evidence>
<evidence type="ECO:0000256" key="3">
    <source>
        <dbReference type="ARBA" id="ARBA00022729"/>
    </source>
</evidence>
<dbReference type="InterPro" id="IPR000668">
    <property type="entry name" value="Peptidase_C1A_C"/>
</dbReference>
<keyword evidence="12" id="KW-1185">Reference proteome</keyword>
<reference evidence="11" key="1">
    <citation type="submission" date="2023-06" db="EMBL/GenBank/DDBJ databases">
        <title>Genomic analysis of the entomopathogenic nematode Steinernema hermaphroditum.</title>
        <authorList>
            <person name="Schwarz E.M."/>
            <person name="Heppert J.K."/>
            <person name="Baniya A."/>
            <person name="Schwartz H.T."/>
            <person name="Tan C.-H."/>
            <person name="Antoshechkin I."/>
            <person name="Sternberg P.W."/>
            <person name="Goodrich-Blair H."/>
            <person name="Dillman A.R."/>
        </authorList>
    </citation>
    <scope>NUCLEOTIDE SEQUENCE</scope>
    <source>
        <strain evidence="11">PS9179</strain>
        <tissue evidence="11">Whole animal</tissue>
    </source>
</reference>
<dbReference type="AlphaFoldDB" id="A0AA39IAH5"/>
<sequence>MVFLTPLLRGAFLLLLLFGFAHPRVLDLKNTPFANRKISRYAEKLSGEELVAYVNSHQNLWKAELNTKTNNYGPGAKRGLMGTVKVRHSAEAKNILSATKDLKMDIPKSFDARQRWPDCASIREVRDQSSCGSCWSFGATEAMSDRICIASKGKLQVRLSAADLLSCCTECGFGCNGGDPLSAWKFWVTDGIVTGSNFTQNAGCRPYPFPPCEHHSNKTHFQPCPHDLFPTPQCQRSCQSSYDRAYDEDKYFGASAYAVADDVEAIQKELMTHGPVEIAFDVHEDFLSYAGGIYFHQAGASEGGHAVKLIGWGEEHGIPFWLVVNSWNEDWGERGLFRILRGVDECGIESGVVGGLPKLN</sequence>
<dbReference type="SUPFAM" id="SSF54001">
    <property type="entry name" value="Cysteine proteinases"/>
    <property type="match status" value="1"/>
</dbReference>
<evidence type="ECO:0000256" key="4">
    <source>
        <dbReference type="ARBA" id="ARBA00022801"/>
    </source>
</evidence>
<name>A0AA39IAH5_9BILA</name>
<dbReference type="SMART" id="SM00645">
    <property type="entry name" value="Pept_C1"/>
    <property type="match status" value="1"/>
</dbReference>
<dbReference type="Proteomes" id="UP001175271">
    <property type="component" value="Unassembled WGS sequence"/>
</dbReference>
<keyword evidence="2" id="KW-0645">Protease</keyword>
<organism evidence="11 12">
    <name type="scientific">Steinernema hermaphroditum</name>
    <dbReference type="NCBI Taxonomy" id="289476"/>
    <lineage>
        <taxon>Eukaryota</taxon>
        <taxon>Metazoa</taxon>
        <taxon>Ecdysozoa</taxon>
        <taxon>Nematoda</taxon>
        <taxon>Chromadorea</taxon>
        <taxon>Rhabditida</taxon>
        <taxon>Tylenchina</taxon>
        <taxon>Panagrolaimomorpha</taxon>
        <taxon>Strongyloidoidea</taxon>
        <taxon>Steinernematidae</taxon>
        <taxon>Steinernema</taxon>
    </lineage>
</organism>
<feature type="chain" id="PRO_5041589084" description="Peptidase C1A papain C-terminal domain-containing protein" evidence="8">
    <location>
        <begin position="24"/>
        <end position="360"/>
    </location>
</feature>
<feature type="signal peptide" evidence="8">
    <location>
        <begin position="1"/>
        <end position="23"/>
    </location>
</feature>
<keyword evidence="5" id="KW-0788">Thiol protease</keyword>
<evidence type="ECO:0000313" key="12">
    <source>
        <dbReference type="Proteomes" id="UP001175271"/>
    </source>
</evidence>
<dbReference type="Pfam" id="PF00112">
    <property type="entry name" value="Peptidase_C1"/>
    <property type="match status" value="1"/>
</dbReference>
<dbReference type="InterPro" id="IPR025660">
    <property type="entry name" value="Pept_his_AS"/>
</dbReference>
<dbReference type="GO" id="GO:0008234">
    <property type="term" value="F:cysteine-type peptidase activity"/>
    <property type="evidence" value="ECO:0007669"/>
    <property type="project" value="UniProtKB-KW"/>
</dbReference>
<comment type="caution">
    <text evidence="11">The sequence shown here is derived from an EMBL/GenBank/DDBJ whole genome shotgun (WGS) entry which is preliminary data.</text>
</comment>
<keyword evidence="3 8" id="KW-0732">Signal</keyword>
<evidence type="ECO:0000256" key="5">
    <source>
        <dbReference type="ARBA" id="ARBA00022807"/>
    </source>
</evidence>
<dbReference type="GO" id="GO:0006508">
    <property type="term" value="P:proteolysis"/>
    <property type="evidence" value="ECO:0007669"/>
    <property type="project" value="UniProtKB-KW"/>
</dbReference>
<dbReference type="PROSITE" id="PS00139">
    <property type="entry name" value="THIOL_PROTEASE_CYS"/>
    <property type="match status" value="1"/>
</dbReference>